<evidence type="ECO:0000313" key="2">
    <source>
        <dbReference type="Proteomes" id="UP000660454"/>
    </source>
</evidence>
<dbReference type="Proteomes" id="UP000660454">
    <property type="component" value="Unassembled WGS sequence"/>
</dbReference>
<comment type="caution">
    <text evidence="1">The sequence shown here is derived from an EMBL/GenBank/DDBJ whole genome shotgun (WGS) entry which is preliminary data.</text>
</comment>
<reference evidence="1 2" key="1">
    <citation type="submission" date="2021-01" db="EMBL/GenBank/DDBJ databases">
        <title>Whole genome shotgun sequence of Microbispora siamensis NBRC 104113.</title>
        <authorList>
            <person name="Komaki H."/>
            <person name="Tamura T."/>
        </authorList>
    </citation>
    <scope>NUCLEOTIDE SEQUENCE [LARGE SCALE GENOMIC DNA]</scope>
    <source>
        <strain evidence="1 2">NBRC 104113</strain>
    </source>
</reference>
<accession>A0ABQ4H1M7</accession>
<evidence type="ECO:0008006" key="3">
    <source>
        <dbReference type="Google" id="ProtNLM"/>
    </source>
</evidence>
<protein>
    <recommendedName>
        <fullName evidence="3">Nucleotidyl transferase AbiEii toxin, Type IV TA system</fullName>
    </recommendedName>
</protein>
<proteinExistence type="predicted"/>
<sequence length="234" mass="25200">MVTASSAFPAPLFHLRLIEDARPVLDRYGLLLAGGYALLAHGCTSRPVDDLTFATGGEAPLAEIGAALVEAFGSTGLSAEVCEAGPRIGRVVVGDEITGQSCEIALLREPLRDRPADIGPCRVLGLDDAVGLKVRALQDRGLPRDFADVASVSGLYSFRLLEQLGARYDDEWRVEDLVERLETVDLLADEAFGGLDEEGVAAVRRFAYAWAEDIKLRRVDDGDADFDLDVPDVD</sequence>
<gene>
    <name evidence="1" type="ORF">Msi02_83920</name>
</gene>
<keyword evidence="2" id="KW-1185">Reference proteome</keyword>
<name>A0ABQ4H1M7_9ACTN</name>
<organism evidence="1 2">
    <name type="scientific">Microbispora siamensis</name>
    <dbReference type="NCBI Taxonomy" id="564413"/>
    <lineage>
        <taxon>Bacteria</taxon>
        <taxon>Bacillati</taxon>
        <taxon>Actinomycetota</taxon>
        <taxon>Actinomycetes</taxon>
        <taxon>Streptosporangiales</taxon>
        <taxon>Streptosporangiaceae</taxon>
        <taxon>Microbispora</taxon>
    </lineage>
</organism>
<evidence type="ECO:0000313" key="1">
    <source>
        <dbReference type="EMBL" id="GIH67575.1"/>
    </source>
</evidence>
<dbReference type="EMBL" id="BOOF01000084">
    <property type="protein sequence ID" value="GIH67575.1"/>
    <property type="molecule type" value="Genomic_DNA"/>
</dbReference>